<dbReference type="InterPro" id="IPR036514">
    <property type="entry name" value="SGNH_hydro_sf"/>
</dbReference>
<name>A0AAF0BHB1_9ENTE</name>
<reference evidence="3" key="1">
    <citation type="submission" date="2023-01" db="EMBL/GenBank/DDBJ databases">
        <title>Oxazolidinone resistance genes in florfenicol resistant enterococci from beef cattle and veal calves at slaughter.</title>
        <authorList>
            <person name="Biggel M."/>
        </authorList>
    </citation>
    <scope>NUCLEOTIDE SEQUENCE</scope>
    <source>
        <strain evidence="3">K204-1</strain>
    </source>
</reference>
<organism evidence="3 4">
    <name type="scientific">Vagococcus lutrae</name>
    <dbReference type="NCBI Taxonomy" id="81947"/>
    <lineage>
        <taxon>Bacteria</taxon>
        <taxon>Bacillati</taxon>
        <taxon>Bacillota</taxon>
        <taxon>Bacilli</taxon>
        <taxon>Lactobacillales</taxon>
        <taxon>Enterococcaceae</taxon>
        <taxon>Vagococcus</taxon>
    </lineage>
</organism>
<dbReference type="Proteomes" id="UP001179600">
    <property type="component" value="Chromosome"/>
</dbReference>
<accession>A0AAF0BHB1</accession>
<keyword evidence="1" id="KW-0812">Transmembrane</keyword>
<keyword evidence="1" id="KW-1133">Transmembrane helix</keyword>
<dbReference type="AlphaFoldDB" id="A0AAF0BHB1"/>
<dbReference type="Pfam" id="PF13472">
    <property type="entry name" value="Lipase_GDSL_2"/>
    <property type="match status" value="1"/>
</dbReference>
<keyword evidence="3" id="KW-0378">Hydrolase</keyword>
<dbReference type="Gene3D" id="3.40.50.1110">
    <property type="entry name" value="SGNH hydrolase"/>
    <property type="match status" value="1"/>
</dbReference>
<feature type="transmembrane region" description="Helical" evidence="1">
    <location>
        <begin position="7"/>
        <end position="29"/>
    </location>
</feature>
<feature type="domain" description="SGNH hydrolase-type esterase" evidence="2">
    <location>
        <begin position="53"/>
        <end position="256"/>
    </location>
</feature>
<protein>
    <submittedName>
        <fullName evidence="3">SGNH/GDSL hydrolase family protein</fullName>
    </submittedName>
</protein>
<dbReference type="InterPro" id="IPR051532">
    <property type="entry name" value="Ester_Hydrolysis_Enzymes"/>
</dbReference>
<dbReference type="PANTHER" id="PTHR30383:SF27">
    <property type="entry name" value="SPORE GERMINATION LIPASE LIPC"/>
    <property type="match status" value="1"/>
</dbReference>
<dbReference type="SUPFAM" id="SSF52266">
    <property type="entry name" value="SGNH hydrolase"/>
    <property type="match status" value="1"/>
</dbReference>
<evidence type="ECO:0000313" key="3">
    <source>
        <dbReference type="EMBL" id="WCG22190.1"/>
    </source>
</evidence>
<dbReference type="InterPro" id="IPR013830">
    <property type="entry name" value="SGNH_hydro"/>
</dbReference>
<dbReference type="EMBL" id="CP116507">
    <property type="protein sequence ID" value="WCG22190.1"/>
    <property type="molecule type" value="Genomic_DNA"/>
</dbReference>
<sequence length="276" mass="31572">MRIFQKYFGELLGFILCLTLAVVALTLFIPKQPNLMKPNEQRIKYKDSLEYVAIGDSLTEGIGDIENKGGYVPIVTDKLREATGIEAIDASNFGKAGDTSSQIKKRIESNDEIQASLKKADFILLTVGGNDLMKVIRKQLFKELDVATFAKPATDYQNNLSSLYETIRMYNKKAPIFQLGIYNPFYLTFQEIEGMDEIVTRWNERSELVTKEDKRAYFVPIDELLSSGMDTTSERTENNLLSDEDKFHPNRMGYQLIANQFTEKLISEKSEWLEKK</sequence>
<dbReference type="CDD" id="cd04506">
    <property type="entry name" value="SGNH_hydrolase_YpmR_like"/>
    <property type="match status" value="1"/>
</dbReference>
<evidence type="ECO:0000259" key="2">
    <source>
        <dbReference type="Pfam" id="PF13472"/>
    </source>
</evidence>
<evidence type="ECO:0000313" key="4">
    <source>
        <dbReference type="Proteomes" id="UP001179600"/>
    </source>
</evidence>
<keyword evidence="1" id="KW-0472">Membrane</keyword>
<gene>
    <name evidence="3" type="ORF">PML95_07245</name>
</gene>
<evidence type="ECO:0000256" key="1">
    <source>
        <dbReference type="SAM" id="Phobius"/>
    </source>
</evidence>
<proteinExistence type="predicted"/>
<dbReference type="RefSeq" id="WP_272163143.1">
    <property type="nucleotide sequence ID" value="NZ_CP116507.1"/>
</dbReference>
<dbReference type="GO" id="GO:0004622">
    <property type="term" value="F:phosphatidylcholine lysophospholipase activity"/>
    <property type="evidence" value="ECO:0007669"/>
    <property type="project" value="TreeGrafter"/>
</dbReference>
<dbReference type="PANTHER" id="PTHR30383">
    <property type="entry name" value="THIOESTERASE 1/PROTEASE 1/LYSOPHOSPHOLIPASE L1"/>
    <property type="match status" value="1"/>
</dbReference>